<dbReference type="GO" id="GO:0004144">
    <property type="term" value="F:diacylglycerol O-acyltransferase activity"/>
    <property type="evidence" value="ECO:0007669"/>
    <property type="project" value="UniProtKB-EC"/>
</dbReference>
<gene>
    <name evidence="15" type="ORF">SHTP_1938</name>
</gene>
<dbReference type="PANTHER" id="PTHR31650">
    <property type="entry name" value="O-ACYLTRANSFERASE (WSD1-LIKE) FAMILY PROTEIN"/>
    <property type="match status" value="1"/>
</dbReference>
<accession>A0A1B4Y259</accession>
<dbReference type="Proteomes" id="UP000218067">
    <property type="component" value="Chromosome"/>
</dbReference>
<evidence type="ECO:0000256" key="5">
    <source>
        <dbReference type="ARBA" id="ARBA00022516"/>
    </source>
</evidence>
<sequence>MRRLSSVDAQFFAMEDGRNHSHVCQLTIVEATTTDGLRLDGQRIRGLLAQRIDLMPPLRWRVREVPFGIDYPVLVQDDTFDLDSHLWESALPTPGDDEQLGRAVADIASRPLDRARPLWELHVIHGLAGDRVALVTKLHHSVIDGVSGMELLGALLDTVPFPDAGPELEKPPTGTAIGNASSDAGLLARALASLPVQPARMVRGLPPMLRHIDQLPTMRHLPGAAVIAKVADRAERLATRNKDGRNLQHPRAAAPKVSFGGRISAQRRFAFGSLPLDQIKAAKFAVPGATVNDVVVAVCAGALRRRMIARGDDVATPLVAMVPVSVRTGERQYGNQISSMIVPIPTDQADARTRLISAHQVMRAAKERHRAIPAKLLTEANHTVPPALLTRAARVISMTTGSGWIRPPFNVTISNIPGSPDPLYCAGARVVSQHPVNVLLDGMGLSITLLSYQDRLDFGLTADRELLPDVWHLADELAAELSALAAEVGAPRNPVADGAPTGTTGRPTAKPGAIPR</sequence>
<keyword evidence="8 11" id="KW-0443">Lipid metabolism</keyword>
<evidence type="ECO:0000313" key="16">
    <source>
        <dbReference type="Proteomes" id="UP000218067"/>
    </source>
</evidence>
<name>A0A1B4Y259_MYCUL</name>
<evidence type="ECO:0000256" key="2">
    <source>
        <dbReference type="ARBA" id="ARBA00005189"/>
    </source>
</evidence>
<dbReference type="EC" id="2.3.1.20" evidence="4 11"/>
<dbReference type="Pfam" id="PF03007">
    <property type="entry name" value="WS_DGAT_cat"/>
    <property type="match status" value="1"/>
</dbReference>
<dbReference type="UniPathway" id="UPA00282"/>
<evidence type="ECO:0000256" key="11">
    <source>
        <dbReference type="RuleBase" id="RU361241"/>
    </source>
</evidence>
<dbReference type="InterPro" id="IPR009721">
    <property type="entry name" value="O-acyltransferase_WSD1_C"/>
</dbReference>
<evidence type="ECO:0000256" key="6">
    <source>
        <dbReference type="ARBA" id="ARBA00022679"/>
    </source>
</evidence>
<dbReference type="AlphaFoldDB" id="A0A1B4Y259"/>
<evidence type="ECO:0000313" key="15">
    <source>
        <dbReference type="EMBL" id="BAV41139.1"/>
    </source>
</evidence>
<feature type="domain" description="O-acyltransferase WSD1-like N-terminal" evidence="13">
    <location>
        <begin position="4"/>
        <end position="295"/>
    </location>
</feature>
<evidence type="ECO:0000256" key="8">
    <source>
        <dbReference type="ARBA" id="ARBA00023098"/>
    </source>
</evidence>
<dbReference type="NCBIfam" id="TIGR02946">
    <property type="entry name" value="acyl_WS_DGAT"/>
    <property type="match status" value="1"/>
</dbReference>
<keyword evidence="5 11" id="KW-0444">Lipid biosynthesis</keyword>
<dbReference type="GO" id="GO:0071731">
    <property type="term" value="P:response to nitric oxide"/>
    <property type="evidence" value="ECO:0007669"/>
    <property type="project" value="TreeGrafter"/>
</dbReference>
<evidence type="ECO:0000259" key="14">
    <source>
        <dbReference type="Pfam" id="PF06974"/>
    </source>
</evidence>
<comment type="pathway">
    <text evidence="2">Lipid metabolism.</text>
</comment>
<dbReference type="GO" id="GO:0051701">
    <property type="term" value="P:biological process involved in interaction with host"/>
    <property type="evidence" value="ECO:0007669"/>
    <property type="project" value="TreeGrafter"/>
</dbReference>
<evidence type="ECO:0000256" key="10">
    <source>
        <dbReference type="ARBA" id="ARBA00048109"/>
    </source>
</evidence>
<dbReference type="SUPFAM" id="SSF52777">
    <property type="entry name" value="CoA-dependent acyltransferases"/>
    <property type="match status" value="2"/>
</dbReference>
<reference evidence="15 16" key="1">
    <citation type="submission" date="2016-08" db="EMBL/GenBank/DDBJ databases">
        <title>Complete genome sequence of Mycobacterium shinshuense, a subspecies of M. ulcerans.</title>
        <authorList>
            <person name="Yoshida M."/>
            <person name="Ogura Y."/>
            <person name="Hayashi T."/>
            <person name="Hoshino Y."/>
        </authorList>
    </citation>
    <scope>NUCLEOTIDE SEQUENCE [LARGE SCALE GENOMIC DNA]</scope>
    <source>
        <strain evidence="16">ATCC 33728</strain>
    </source>
</reference>
<dbReference type="GO" id="GO:0005886">
    <property type="term" value="C:plasma membrane"/>
    <property type="evidence" value="ECO:0007669"/>
    <property type="project" value="TreeGrafter"/>
</dbReference>
<comment type="pathway">
    <text evidence="1 11">Glycerolipid metabolism; triacylglycerol biosynthesis.</text>
</comment>
<protein>
    <recommendedName>
        <fullName evidence="4 11">Diacylglycerol O-acyltransferase</fullName>
        <ecNumber evidence="4 11">2.3.1.20</ecNumber>
    </recommendedName>
</protein>
<dbReference type="RefSeq" id="WP_096370483.1">
    <property type="nucleotide sequence ID" value="NZ_AP017624.1"/>
</dbReference>
<comment type="similarity">
    <text evidence="3 11">Belongs to the long-chain O-acyltransferase family.</text>
</comment>
<proteinExistence type="inferred from homology"/>
<evidence type="ECO:0000256" key="7">
    <source>
        <dbReference type="ARBA" id="ARBA00022798"/>
    </source>
</evidence>
<feature type="region of interest" description="Disordered" evidence="12">
    <location>
        <begin position="491"/>
        <end position="516"/>
    </location>
</feature>
<feature type="domain" description="O-acyltransferase WSD1 C-terminal" evidence="14">
    <location>
        <begin position="334"/>
        <end position="484"/>
    </location>
</feature>
<dbReference type="PANTHER" id="PTHR31650:SF1">
    <property type="entry name" value="WAX ESTER SYNTHASE_DIACYLGLYCEROL ACYLTRANSFERASE 4-RELATED"/>
    <property type="match status" value="1"/>
</dbReference>
<dbReference type="GO" id="GO:0001666">
    <property type="term" value="P:response to hypoxia"/>
    <property type="evidence" value="ECO:0007669"/>
    <property type="project" value="TreeGrafter"/>
</dbReference>
<keyword evidence="9 11" id="KW-0012">Acyltransferase</keyword>
<evidence type="ECO:0000259" key="13">
    <source>
        <dbReference type="Pfam" id="PF03007"/>
    </source>
</evidence>
<evidence type="ECO:0000256" key="9">
    <source>
        <dbReference type="ARBA" id="ARBA00023315"/>
    </source>
</evidence>
<evidence type="ECO:0000256" key="3">
    <source>
        <dbReference type="ARBA" id="ARBA00009587"/>
    </source>
</evidence>
<dbReference type="InterPro" id="IPR004255">
    <property type="entry name" value="O-acyltransferase_WSD1_N"/>
</dbReference>
<organism evidence="15 16">
    <name type="scientific">Mycobacterium ulcerans subsp. shinshuense</name>
    <dbReference type="NCBI Taxonomy" id="1124626"/>
    <lineage>
        <taxon>Bacteria</taxon>
        <taxon>Bacillati</taxon>
        <taxon>Actinomycetota</taxon>
        <taxon>Actinomycetes</taxon>
        <taxon>Mycobacteriales</taxon>
        <taxon>Mycobacteriaceae</taxon>
        <taxon>Mycobacterium</taxon>
        <taxon>Mycobacterium ulcerans group</taxon>
    </lineage>
</organism>
<evidence type="ECO:0000256" key="4">
    <source>
        <dbReference type="ARBA" id="ARBA00013244"/>
    </source>
</evidence>
<evidence type="ECO:0000256" key="12">
    <source>
        <dbReference type="SAM" id="MobiDB-lite"/>
    </source>
</evidence>
<dbReference type="GO" id="GO:0006071">
    <property type="term" value="P:glycerol metabolic process"/>
    <property type="evidence" value="ECO:0007669"/>
    <property type="project" value="UniProtKB-KW"/>
</dbReference>
<comment type="catalytic activity">
    <reaction evidence="10 11">
        <text>an acyl-CoA + a 1,2-diacyl-sn-glycerol = a triacyl-sn-glycerol + CoA</text>
        <dbReference type="Rhea" id="RHEA:10868"/>
        <dbReference type="ChEBI" id="CHEBI:17815"/>
        <dbReference type="ChEBI" id="CHEBI:57287"/>
        <dbReference type="ChEBI" id="CHEBI:58342"/>
        <dbReference type="ChEBI" id="CHEBI:64615"/>
        <dbReference type="EC" id="2.3.1.20"/>
    </reaction>
</comment>
<feature type="compositionally biased region" description="Low complexity" evidence="12">
    <location>
        <begin position="496"/>
        <end position="516"/>
    </location>
</feature>
<dbReference type="EMBL" id="AP017624">
    <property type="protein sequence ID" value="BAV41139.1"/>
    <property type="molecule type" value="Genomic_DNA"/>
</dbReference>
<keyword evidence="7 11" id="KW-0319">Glycerol metabolism</keyword>
<dbReference type="GeneID" id="93436556"/>
<dbReference type="InterPro" id="IPR014292">
    <property type="entry name" value="Acyl_transf_WS/DGAT"/>
</dbReference>
<dbReference type="Gene3D" id="3.30.559.10">
    <property type="entry name" value="Chloramphenicol acetyltransferase-like domain"/>
    <property type="match status" value="1"/>
</dbReference>
<evidence type="ECO:0000256" key="1">
    <source>
        <dbReference type="ARBA" id="ARBA00004771"/>
    </source>
</evidence>
<keyword evidence="6 11" id="KW-0808">Transferase</keyword>
<dbReference type="InterPro" id="IPR045034">
    <property type="entry name" value="O-acyltransferase_WSD1-like"/>
</dbReference>
<dbReference type="InterPro" id="IPR023213">
    <property type="entry name" value="CAT-like_dom_sf"/>
</dbReference>
<dbReference type="Pfam" id="PF06974">
    <property type="entry name" value="WS_DGAT_C"/>
    <property type="match status" value="1"/>
</dbReference>
<dbReference type="GO" id="GO:0019432">
    <property type="term" value="P:triglyceride biosynthetic process"/>
    <property type="evidence" value="ECO:0007669"/>
    <property type="project" value="UniProtKB-UniPathway"/>
</dbReference>